<dbReference type="AlphaFoldDB" id="A0AAV4UEG6"/>
<evidence type="ECO:0000313" key="1">
    <source>
        <dbReference type="EMBL" id="GIY56171.1"/>
    </source>
</evidence>
<protein>
    <submittedName>
        <fullName evidence="1">Uncharacterized protein</fullName>
    </submittedName>
</protein>
<proteinExistence type="predicted"/>
<keyword evidence="2" id="KW-1185">Reference proteome</keyword>
<reference evidence="1 2" key="1">
    <citation type="submission" date="2021-06" db="EMBL/GenBank/DDBJ databases">
        <title>Caerostris darwini draft genome.</title>
        <authorList>
            <person name="Kono N."/>
            <person name="Arakawa K."/>
        </authorList>
    </citation>
    <scope>NUCLEOTIDE SEQUENCE [LARGE SCALE GENOMIC DNA]</scope>
</reference>
<evidence type="ECO:0000313" key="2">
    <source>
        <dbReference type="Proteomes" id="UP001054837"/>
    </source>
</evidence>
<gene>
    <name evidence="1" type="ORF">CDAR_283351</name>
</gene>
<sequence>MDLFLTQLSQQVVRIQYSKKIEAIESLMRQDQIKAFITFIETKYGRIFHRHLDESWKNDIKSMNNMKRVWLEAQKLIFLNPDAIQWEKVHKRLVITPDRHLKNQTCVCFKSPRICT</sequence>
<dbReference type="Proteomes" id="UP001054837">
    <property type="component" value="Unassembled WGS sequence"/>
</dbReference>
<accession>A0AAV4UEG6</accession>
<name>A0AAV4UEG6_9ARAC</name>
<organism evidence="1 2">
    <name type="scientific">Caerostris darwini</name>
    <dbReference type="NCBI Taxonomy" id="1538125"/>
    <lineage>
        <taxon>Eukaryota</taxon>
        <taxon>Metazoa</taxon>
        <taxon>Ecdysozoa</taxon>
        <taxon>Arthropoda</taxon>
        <taxon>Chelicerata</taxon>
        <taxon>Arachnida</taxon>
        <taxon>Araneae</taxon>
        <taxon>Araneomorphae</taxon>
        <taxon>Entelegynae</taxon>
        <taxon>Araneoidea</taxon>
        <taxon>Araneidae</taxon>
        <taxon>Caerostris</taxon>
    </lineage>
</organism>
<comment type="caution">
    <text evidence="1">The sequence shown here is derived from an EMBL/GenBank/DDBJ whole genome shotgun (WGS) entry which is preliminary data.</text>
</comment>
<dbReference type="EMBL" id="BPLQ01011165">
    <property type="protein sequence ID" value="GIY56171.1"/>
    <property type="molecule type" value="Genomic_DNA"/>
</dbReference>